<evidence type="ECO:0000313" key="3">
    <source>
        <dbReference type="Proteomes" id="UP000822688"/>
    </source>
</evidence>
<dbReference type="Proteomes" id="UP000822688">
    <property type="component" value="Chromosome V"/>
</dbReference>
<feature type="signal peptide" evidence="1">
    <location>
        <begin position="1"/>
        <end position="19"/>
    </location>
</feature>
<keyword evidence="3" id="KW-1185">Reference proteome</keyword>
<sequence>MFLIFLFFQVAQDSTTCSALSSTRISCSSIISSLVSRIFFDETFPSGWAFATVAAHVLGTTSMSEESFPLLGISDGFERSPPPSRTSCFFTSSTHQSSLMQTIESLHTGSLP</sequence>
<name>A0A8T0HQV7_CERPU</name>
<evidence type="ECO:0000313" key="2">
    <source>
        <dbReference type="EMBL" id="KAG0573177.1"/>
    </source>
</evidence>
<keyword evidence="1" id="KW-0732">Signal</keyword>
<dbReference type="AlphaFoldDB" id="A0A8T0HQV7"/>
<gene>
    <name evidence="2" type="ORF">KC19_VG155000</name>
</gene>
<reference evidence="2" key="1">
    <citation type="submission" date="2020-06" db="EMBL/GenBank/DDBJ databases">
        <title>WGS assembly of Ceratodon purpureus strain R40.</title>
        <authorList>
            <person name="Carey S.B."/>
            <person name="Jenkins J."/>
            <person name="Shu S."/>
            <person name="Lovell J.T."/>
            <person name="Sreedasyam A."/>
            <person name="Maumus F."/>
            <person name="Tiley G.P."/>
            <person name="Fernandez-Pozo N."/>
            <person name="Barry K."/>
            <person name="Chen C."/>
            <person name="Wang M."/>
            <person name="Lipzen A."/>
            <person name="Daum C."/>
            <person name="Saski C.A."/>
            <person name="Payton A.C."/>
            <person name="Mcbreen J.C."/>
            <person name="Conrad R.E."/>
            <person name="Kollar L.M."/>
            <person name="Olsson S."/>
            <person name="Huttunen S."/>
            <person name="Landis J.B."/>
            <person name="Wickett N.J."/>
            <person name="Johnson M.G."/>
            <person name="Rensing S.A."/>
            <person name="Grimwood J."/>
            <person name="Schmutz J."/>
            <person name="Mcdaniel S.F."/>
        </authorList>
    </citation>
    <scope>NUCLEOTIDE SEQUENCE</scope>
    <source>
        <strain evidence="2">R40</strain>
    </source>
</reference>
<comment type="caution">
    <text evidence="2">The sequence shown here is derived from an EMBL/GenBank/DDBJ whole genome shotgun (WGS) entry which is preliminary data.</text>
</comment>
<dbReference type="EMBL" id="CM026426">
    <property type="protein sequence ID" value="KAG0573177.1"/>
    <property type="molecule type" value="Genomic_DNA"/>
</dbReference>
<protein>
    <recommendedName>
        <fullName evidence="4">Secreted protein</fullName>
    </recommendedName>
</protein>
<proteinExistence type="predicted"/>
<accession>A0A8T0HQV7</accession>
<organism evidence="2 3">
    <name type="scientific">Ceratodon purpureus</name>
    <name type="common">Fire moss</name>
    <name type="synonym">Dicranum purpureum</name>
    <dbReference type="NCBI Taxonomy" id="3225"/>
    <lineage>
        <taxon>Eukaryota</taxon>
        <taxon>Viridiplantae</taxon>
        <taxon>Streptophyta</taxon>
        <taxon>Embryophyta</taxon>
        <taxon>Bryophyta</taxon>
        <taxon>Bryophytina</taxon>
        <taxon>Bryopsida</taxon>
        <taxon>Dicranidae</taxon>
        <taxon>Pseudoditrichales</taxon>
        <taxon>Ditrichaceae</taxon>
        <taxon>Ceratodon</taxon>
    </lineage>
</organism>
<evidence type="ECO:0008006" key="4">
    <source>
        <dbReference type="Google" id="ProtNLM"/>
    </source>
</evidence>
<feature type="chain" id="PRO_5035934907" description="Secreted protein" evidence="1">
    <location>
        <begin position="20"/>
        <end position="112"/>
    </location>
</feature>
<evidence type="ECO:0000256" key="1">
    <source>
        <dbReference type="SAM" id="SignalP"/>
    </source>
</evidence>